<protein>
    <submittedName>
        <fullName evidence="4">Cyclic di-GMP phosphodiesterase Gmr</fullName>
        <ecNumber evidence="4">3.1.4.52</ecNumber>
    </submittedName>
</protein>
<gene>
    <name evidence="4" type="primary">gmr_1</name>
    <name evidence="4" type="ORF">AQS8620_02237</name>
</gene>
<dbReference type="PANTHER" id="PTHR44757:SF2">
    <property type="entry name" value="BIOFILM ARCHITECTURE MAINTENANCE PROTEIN MBAA"/>
    <property type="match status" value="1"/>
</dbReference>
<evidence type="ECO:0000259" key="2">
    <source>
        <dbReference type="PROSITE" id="PS50883"/>
    </source>
</evidence>
<organism evidence="4 5">
    <name type="scientific">Aquimixticola soesokkakensis</name>
    <dbReference type="NCBI Taxonomy" id="1519096"/>
    <lineage>
        <taxon>Bacteria</taxon>
        <taxon>Pseudomonadati</taxon>
        <taxon>Pseudomonadota</taxon>
        <taxon>Alphaproteobacteria</taxon>
        <taxon>Rhodobacterales</taxon>
        <taxon>Paracoccaceae</taxon>
        <taxon>Aquimixticola</taxon>
    </lineage>
</organism>
<sequence length="511" mass="55520">MTQDATTLTTVMRSLTKGSNLVSLLPILTLLAYWLGGETGLIVAVATIPAVVTGLRTFEKTPVTAERARDGLTNLPLRGAAVQMLEQIIEAEAKTGRVTACLVIELDGFKHICDMHGPQAGEKIIAAAARRLEDAMRDHDLVARLDGPCFAIALAPLRTADLETLIQISSRIQAAIAEPYSIDATKIYVSASVGFCLPSRAPARSGAAFLDAAERALLDAQANGAGAIRSFTNGSKARDTETSELAMIVGDALENGEIRPWFQPQLSTDTGKISGFEALARWEHPEKGLLMPGDFLGAISEAGLMERLGEVMLYHSLCAIQTWDKAGLDVPTVSVNFSNEELANPKLVTKIRWELDRFEIDPKRLTIEVLENVVANSGEDTITRNICQLSELGCGIDLDDFGTGHASIANIRRFAVKRIKIDRSYVTKCDVDRGQQDMLAAILTMAERIDLDTLAEGVETVGEHSMLSQLGCRHVQGFSVSRAICFADTLEWMQNHHEKLAKAPRLQRKTG</sequence>
<evidence type="ECO:0000256" key="1">
    <source>
        <dbReference type="SAM" id="Phobius"/>
    </source>
</evidence>
<evidence type="ECO:0000313" key="5">
    <source>
        <dbReference type="Proteomes" id="UP000193862"/>
    </source>
</evidence>
<dbReference type="SMART" id="SM00052">
    <property type="entry name" value="EAL"/>
    <property type="match status" value="1"/>
</dbReference>
<dbReference type="InterPro" id="IPR035919">
    <property type="entry name" value="EAL_sf"/>
</dbReference>
<reference evidence="4 5" key="1">
    <citation type="submission" date="2017-03" db="EMBL/GenBank/DDBJ databases">
        <authorList>
            <person name="Afonso C.L."/>
            <person name="Miller P.J."/>
            <person name="Scott M.A."/>
            <person name="Spackman E."/>
            <person name="Goraichik I."/>
            <person name="Dimitrov K.M."/>
            <person name="Suarez D.L."/>
            <person name="Swayne D.E."/>
        </authorList>
    </citation>
    <scope>NUCLEOTIDE SEQUENCE [LARGE SCALE GENOMIC DNA]</scope>
    <source>
        <strain evidence="4 5">CECT 8620</strain>
    </source>
</reference>
<dbReference type="CDD" id="cd01948">
    <property type="entry name" value="EAL"/>
    <property type="match status" value="1"/>
</dbReference>
<dbReference type="PANTHER" id="PTHR44757">
    <property type="entry name" value="DIGUANYLATE CYCLASE DGCP"/>
    <property type="match status" value="1"/>
</dbReference>
<dbReference type="SUPFAM" id="SSF55073">
    <property type="entry name" value="Nucleotide cyclase"/>
    <property type="match status" value="1"/>
</dbReference>
<dbReference type="Pfam" id="PF00563">
    <property type="entry name" value="EAL"/>
    <property type="match status" value="1"/>
</dbReference>
<accession>A0A1Y5T3V4</accession>
<evidence type="ECO:0000259" key="3">
    <source>
        <dbReference type="PROSITE" id="PS50887"/>
    </source>
</evidence>
<name>A0A1Y5T3V4_9RHOB</name>
<keyword evidence="1" id="KW-0812">Transmembrane</keyword>
<proteinExistence type="predicted"/>
<feature type="domain" description="GGDEF" evidence="3">
    <location>
        <begin position="97"/>
        <end position="233"/>
    </location>
</feature>
<dbReference type="PROSITE" id="PS50887">
    <property type="entry name" value="GGDEF"/>
    <property type="match status" value="1"/>
</dbReference>
<dbReference type="Proteomes" id="UP000193862">
    <property type="component" value="Unassembled WGS sequence"/>
</dbReference>
<dbReference type="SMART" id="SM00267">
    <property type="entry name" value="GGDEF"/>
    <property type="match status" value="1"/>
</dbReference>
<dbReference type="EMBL" id="FWFS01000008">
    <property type="protein sequence ID" value="SLN51739.1"/>
    <property type="molecule type" value="Genomic_DNA"/>
</dbReference>
<dbReference type="GO" id="GO:0071111">
    <property type="term" value="F:cyclic-guanylate-specific phosphodiesterase activity"/>
    <property type="evidence" value="ECO:0007669"/>
    <property type="project" value="UniProtKB-EC"/>
</dbReference>
<dbReference type="EC" id="3.1.4.52" evidence="4"/>
<keyword evidence="1" id="KW-1133">Transmembrane helix</keyword>
<keyword evidence="1" id="KW-0472">Membrane</keyword>
<dbReference type="PROSITE" id="PS50883">
    <property type="entry name" value="EAL"/>
    <property type="match status" value="1"/>
</dbReference>
<keyword evidence="5" id="KW-1185">Reference proteome</keyword>
<feature type="domain" description="EAL" evidence="2">
    <location>
        <begin position="242"/>
        <end position="497"/>
    </location>
</feature>
<dbReference type="Gene3D" id="3.30.70.270">
    <property type="match status" value="1"/>
</dbReference>
<dbReference type="InterPro" id="IPR052155">
    <property type="entry name" value="Biofilm_reg_signaling"/>
</dbReference>
<dbReference type="SUPFAM" id="SSF141868">
    <property type="entry name" value="EAL domain-like"/>
    <property type="match status" value="1"/>
</dbReference>
<feature type="transmembrane region" description="Helical" evidence="1">
    <location>
        <begin position="18"/>
        <end position="35"/>
    </location>
</feature>
<dbReference type="InterPro" id="IPR043128">
    <property type="entry name" value="Rev_trsase/Diguanyl_cyclase"/>
</dbReference>
<evidence type="ECO:0000313" key="4">
    <source>
        <dbReference type="EMBL" id="SLN51739.1"/>
    </source>
</evidence>
<dbReference type="InterPro" id="IPR029787">
    <property type="entry name" value="Nucleotide_cyclase"/>
</dbReference>
<dbReference type="Pfam" id="PF00990">
    <property type="entry name" value="GGDEF"/>
    <property type="match status" value="1"/>
</dbReference>
<dbReference type="NCBIfam" id="TIGR00254">
    <property type="entry name" value="GGDEF"/>
    <property type="match status" value="1"/>
</dbReference>
<dbReference type="InterPro" id="IPR000160">
    <property type="entry name" value="GGDEF_dom"/>
</dbReference>
<dbReference type="AlphaFoldDB" id="A0A1Y5T3V4"/>
<dbReference type="InterPro" id="IPR001633">
    <property type="entry name" value="EAL_dom"/>
</dbReference>
<dbReference type="CDD" id="cd01949">
    <property type="entry name" value="GGDEF"/>
    <property type="match status" value="1"/>
</dbReference>
<dbReference type="Gene3D" id="3.20.20.450">
    <property type="entry name" value="EAL domain"/>
    <property type="match status" value="1"/>
</dbReference>
<keyword evidence="4" id="KW-0378">Hydrolase</keyword>